<feature type="compositionally biased region" description="Low complexity" evidence="1">
    <location>
        <begin position="71"/>
        <end position="82"/>
    </location>
</feature>
<evidence type="ECO:0000256" key="1">
    <source>
        <dbReference type="SAM" id="MobiDB-lite"/>
    </source>
</evidence>
<reference evidence="2" key="1">
    <citation type="journal article" date="2023" name="Science">
        <title>Genome structures resolve the early diversification of teleost fishes.</title>
        <authorList>
            <person name="Parey E."/>
            <person name="Louis A."/>
            <person name="Montfort J."/>
            <person name="Bouchez O."/>
            <person name="Roques C."/>
            <person name="Iampietro C."/>
            <person name="Lluch J."/>
            <person name="Castinel A."/>
            <person name="Donnadieu C."/>
            <person name="Desvignes T."/>
            <person name="Floi Bucao C."/>
            <person name="Jouanno E."/>
            <person name="Wen M."/>
            <person name="Mejri S."/>
            <person name="Dirks R."/>
            <person name="Jansen H."/>
            <person name="Henkel C."/>
            <person name="Chen W.J."/>
            <person name="Zahm M."/>
            <person name="Cabau C."/>
            <person name="Klopp C."/>
            <person name="Thompson A.W."/>
            <person name="Robinson-Rechavi M."/>
            <person name="Braasch I."/>
            <person name="Lecointre G."/>
            <person name="Bobe J."/>
            <person name="Postlethwait J.H."/>
            <person name="Berthelot C."/>
            <person name="Roest Crollius H."/>
            <person name="Guiguen Y."/>
        </authorList>
    </citation>
    <scope>NUCLEOTIDE SEQUENCE</scope>
    <source>
        <strain evidence="2">NC1722</strain>
    </source>
</reference>
<sequence length="198" mass="20750">MTYAVPQPSSAAVSQTHDSALSISLEGDGEILIKKGSVTLIALMVFAPWQQLSIGGKLKATKDALTQPSFSLQPGRGSSRSPSPLPPMTAAHLTAYDTAEIAAPRNRPGDLADAERGPTNASDGPTSTSHERPSDTAPLSLCPTWMPDRPAIMHGVSLDCTTVGKVIVMTAKGTFITVRRRETKEAASVHSGCSEGSR</sequence>
<proteinExistence type="predicted"/>
<evidence type="ECO:0000313" key="3">
    <source>
        <dbReference type="Proteomes" id="UP001221898"/>
    </source>
</evidence>
<feature type="region of interest" description="Disordered" evidence="1">
    <location>
        <begin position="67"/>
        <end position="89"/>
    </location>
</feature>
<dbReference type="AlphaFoldDB" id="A0AAD7SDR4"/>
<name>A0AAD7SDR4_9TELE</name>
<comment type="caution">
    <text evidence="2">The sequence shown here is derived from an EMBL/GenBank/DDBJ whole genome shotgun (WGS) entry which is preliminary data.</text>
</comment>
<dbReference type="EMBL" id="JAINUG010000083">
    <property type="protein sequence ID" value="KAJ8399516.1"/>
    <property type="molecule type" value="Genomic_DNA"/>
</dbReference>
<keyword evidence="3" id="KW-1185">Reference proteome</keyword>
<gene>
    <name evidence="2" type="ORF">AAFF_G00412280</name>
</gene>
<evidence type="ECO:0000313" key="2">
    <source>
        <dbReference type="EMBL" id="KAJ8399516.1"/>
    </source>
</evidence>
<protein>
    <submittedName>
        <fullName evidence="2">Uncharacterized protein</fullName>
    </submittedName>
</protein>
<feature type="region of interest" description="Disordered" evidence="1">
    <location>
        <begin position="105"/>
        <end position="142"/>
    </location>
</feature>
<accession>A0AAD7SDR4</accession>
<organism evidence="2 3">
    <name type="scientific">Aldrovandia affinis</name>
    <dbReference type="NCBI Taxonomy" id="143900"/>
    <lineage>
        <taxon>Eukaryota</taxon>
        <taxon>Metazoa</taxon>
        <taxon>Chordata</taxon>
        <taxon>Craniata</taxon>
        <taxon>Vertebrata</taxon>
        <taxon>Euteleostomi</taxon>
        <taxon>Actinopterygii</taxon>
        <taxon>Neopterygii</taxon>
        <taxon>Teleostei</taxon>
        <taxon>Notacanthiformes</taxon>
        <taxon>Halosauridae</taxon>
        <taxon>Aldrovandia</taxon>
    </lineage>
</organism>
<feature type="compositionally biased region" description="Polar residues" evidence="1">
    <location>
        <begin position="119"/>
        <end position="128"/>
    </location>
</feature>
<feature type="compositionally biased region" description="Basic and acidic residues" evidence="1">
    <location>
        <begin position="107"/>
        <end position="116"/>
    </location>
</feature>
<dbReference type="Proteomes" id="UP001221898">
    <property type="component" value="Unassembled WGS sequence"/>
</dbReference>